<comment type="caution">
    <text evidence="1">The sequence shown here is derived from an EMBL/GenBank/DDBJ whole genome shotgun (WGS) entry which is preliminary data.</text>
</comment>
<proteinExistence type="predicted"/>
<dbReference type="EMBL" id="LJYG01000108">
    <property type="protein sequence ID" value="KRQ03324.1"/>
    <property type="molecule type" value="Genomic_DNA"/>
</dbReference>
<keyword evidence="2" id="KW-1185">Reference proteome</keyword>
<reference evidence="1 2" key="1">
    <citation type="submission" date="2015-09" db="EMBL/GenBank/DDBJ databases">
        <title>Draft Genome Sequence of Bradyrhizobium manausense Strain BR 3351T, a Novel Symbiotic Nitrogen-Fixing Alphaproteobacterium Isolated from Brazilian Amazon Rain Forest.</title>
        <authorList>
            <person name="De Araujo J.L."/>
            <person name="Zilli J.E."/>
        </authorList>
    </citation>
    <scope>NUCLEOTIDE SEQUENCE [LARGE SCALE GENOMIC DNA]</scope>
    <source>
        <strain evidence="1 2">BR3351</strain>
    </source>
</reference>
<evidence type="ECO:0000313" key="1">
    <source>
        <dbReference type="EMBL" id="KRQ03324.1"/>
    </source>
</evidence>
<gene>
    <name evidence="1" type="ORF">AOQ71_31875</name>
</gene>
<accession>A0A0R3D6R6</accession>
<protein>
    <submittedName>
        <fullName evidence="1">Uncharacterized protein</fullName>
    </submittedName>
</protein>
<sequence length="97" mass="10795">MSVYRLAPINIRANDEKWAASNLKEAVWVEAADEMAARHFVESATLRMVDFKPGRPLIFSPWLDDVVTSCHRDLEAETVPPGHLRTQAGKLVALPAV</sequence>
<dbReference type="STRING" id="989370.AOQ71_31875"/>
<organism evidence="1 2">
    <name type="scientific">Bradyrhizobium manausense</name>
    <dbReference type="NCBI Taxonomy" id="989370"/>
    <lineage>
        <taxon>Bacteria</taxon>
        <taxon>Pseudomonadati</taxon>
        <taxon>Pseudomonadota</taxon>
        <taxon>Alphaproteobacteria</taxon>
        <taxon>Hyphomicrobiales</taxon>
        <taxon>Nitrobacteraceae</taxon>
        <taxon>Bradyrhizobium</taxon>
    </lineage>
</organism>
<name>A0A0R3D6R6_9BRAD</name>
<dbReference type="AlphaFoldDB" id="A0A0R3D6R6"/>
<evidence type="ECO:0000313" key="2">
    <source>
        <dbReference type="Proteomes" id="UP000051936"/>
    </source>
</evidence>
<dbReference type="Proteomes" id="UP000051936">
    <property type="component" value="Unassembled WGS sequence"/>
</dbReference>